<dbReference type="AlphaFoldDB" id="A0A4Y2FJ10"/>
<evidence type="ECO:0000313" key="10">
    <source>
        <dbReference type="EMBL" id="GBM54406.1"/>
    </source>
</evidence>
<feature type="non-terminal residue" evidence="8">
    <location>
        <position position="61"/>
    </location>
</feature>
<dbReference type="Pfam" id="PF00520">
    <property type="entry name" value="Ion_trans"/>
    <property type="match status" value="1"/>
</dbReference>
<reference evidence="8 12" key="1">
    <citation type="journal article" date="2019" name="Sci. Rep.">
        <title>Orb-weaving spider Araneus ventricosus genome elucidates the spidroin gene catalogue.</title>
        <authorList>
            <person name="Kono N."/>
            <person name="Nakamura H."/>
            <person name="Ohtoshi R."/>
            <person name="Moran D.A.P."/>
            <person name="Shinohara A."/>
            <person name="Yoshida Y."/>
            <person name="Fujiwara M."/>
            <person name="Mori M."/>
            <person name="Tomita M."/>
            <person name="Arakawa K."/>
        </authorList>
    </citation>
    <scope>NUCLEOTIDE SEQUENCE [LARGE SCALE GENOMIC DNA]</scope>
</reference>
<dbReference type="InterPro" id="IPR024862">
    <property type="entry name" value="TRPV"/>
</dbReference>
<evidence type="ECO:0000256" key="5">
    <source>
        <dbReference type="ARBA" id="ARBA00023136"/>
    </source>
</evidence>
<protein>
    <recommendedName>
        <fullName evidence="7">Ion transport domain-containing protein</fullName>
    </recommendedName>
</protein>
<gene>
    <name evidence="8" type="ORF">AVEN_1136_1</name>
    <name evidence="11" type="ORF">AVEN_155946_1</name>
    <name evidence="10" type="ORF">AVEN_25136_1</name>
    <name evidence="9" type="ORF">AVEN_27668_1</name>
</gene>
<evidence type="ECO:0000313" key="11">
    <source>
        <dbReference type="EMBL" id="GBM54488.1"/>
    </source>
</evidence>
<evidence type="ECO:0000259" key="7">
    <source>
        <dbReference type="Pfam" id="PF00520"/>
    </source>
</evidence>
<evidence type="ECO:0000256" key="6">
    <source>
        <dbReference type="SAM" id="Phobius"/>
    </source>
</evidence>
<keyword evidence="2 6" id="KW-0812">Transmembrane</keyword>
<feature type="domain" description="Ion transport" evidence="7">
    <location>
        <begin position="14"/>
        <end position="50"/>
    </location>
</feature>
<accession>A0A4Y2FJ10</accession>
<keyword evidence="5 6" id="KW-0472">Membrane</keyword>
<dbReference type="EMBL" id="BGPR01174279">
    <property type="protein sequence ID" value="GBM41547.1"/>
    <property type="molecule type" value="Genomic_DNA"/>
</dbReference>
<dbReference type="GO" id="GO:0098703">
    <property type="term" value="P:calcium ion import across plasma membrane"/>
    <property type="evidence" value="ECO:0007669"/>
    <property type="project" value="TreeGrafter"/>
</dbReference>
<sequence>MTLGSYEYEEFRETYYQKLTQLVFALFMVLTPILLLNMLIAMMGNTYCEVITQSEKEWVKQ</sequence>
<dbReference type="EMBL" id="BGPR01174259">
    <property type="protein sequence ID" value="GBM41482.1"/>
    <property type="molecule type" value="Genomic_DNA"/>
</dbReference>
<keyword evidence="4 6" id="KW-1133">Transmembrane helix</keyword>
<keyword evidence="3" id="KW-0677">Repeat</keyword>
<evidence type="ECO:0000256" key="2">
    <source>
        <dbReference type="ARBA" id="ARBA00022692"/>
    </source>
</evidence>
<comment type="subcellular location">
    <subcellularLocation>
        <location evidence="1">Membrane</location>
        <topology evidence="1">Multi-pass membrane protein</topology>
    </subcellularLocation>
</comment>
<dbReference type="GO" id="GO:0005262">
    <property type="term" value="F:calcium channel activity"/>
    <property type="evidence" value="ECO:0007669"/>
    <property type="project" value="TreeGrafter"/>
</dbReference>
<evidence type="ECO:0000256" key="4">
    <source>
        <dbReference type="ARBA" id="ARBA00022989"/>
    </source>
</evidence>
<evidence type="ECO:0000256" key="1">
    <source>
        <dbReference type="ARBA" id="ARBA00004141"/>
    </source>
</evidence>
<dbReference type="GO" id="GO:0005886">
    <property type="term" value="C:plasma membrane"/>
    <property type="evidence" value="ECO:0007669"/>
    <property type="project" value="TreeGrafter"/>
</dbReference>
<dbReference type="PANTHER" id="PTHR10582:SF2">
    <property type="entry name" value="INACTIVE"/>
    <property type="match status" value="1"/>
</dbReference>
<dbReference type="InterPro" id="IPR005821">
    <property type="entry name" value="Ion_trans_dom"/>
</dbReference>
<feature type="transmembrane region" description="Helical" evidence="6">
    <location>
        <begin position="20"/>
        <end position="40"/>
    </location>
</feature>
<proteinExistence type="predicted"/>
<dbReference type="OrthoDB" id="6416069at2759"/>
<dbReference type="EMBL" id="BGPR01178393">
    <property type="protein sequence ID" value="GBM54488.1"/>
    <property type="molecule type" value="Genomic_DNA"/>
</dbReference>
<dbReference type="Proteomes" id="UP000499080">
    <property type="component" value="Unassembled WGS sequence"/>
</dbReference>
<evidence type="ECO:0000313" key="8">
    <source>
        <dbReference type="EMBL" id="GBM41482.1"/>
    </source>
</evidence>
<comment type="caution">
    <text evidence="8">The sequence shown here is derived from an EMBL/GenBank/DDBJ whole genome shotgun (WGS) entry which is preliminary data.</text>
</comment>
<evidence type="ECO:0000313" key="9">
    <source>
        <dbReference type="EMBL" id="GBM41547.1"/>
    </source>
</evidence>
<evidence type="ECO:0000313" key="12">
    <source>
        <dbReference type="Proteomes" id="UP000499080"/>
    </source>
</evidence>
<dbReference type="EMBL" id="BGPR01178368">
    <property type="protein sequence ID" value="GBM54406.1"/>
    <property type="molecule type" value="Genomic_DNA"/>
</dbReference>
<keyword evidence="12" id="KW-1185">Reference proteome</keyword>
<organism evidence="8 12">
    <name type="scientific">Araneus ventricosus</name>
    <name type="common">Orbweaver spider</name>
    <name type="synonym">Epeira ventricosa</name>
    <dbReference type="NCBI Taxonomy" id="182803"/>
    <lineage>
        <taxon>Eukaryota</taxon>
        <taxon>Metazoa</taxon>
        <taxon>Ecdysozoa</taxon>
        <taxon>Arthropoda</taxon>
        <taxon>Chelicerata</taxon>
        <taxon>Arachnida</taxon>
        <taxon>Araneae</taxon>
        <taxon>Araneomorphae</taxon>
        <taxon>Entelegynae</taxon>
        <taxon>Araneoidea</taxon>
        <taxon>Araneidae</taxon>
        <taxon>Araneus</taxon>
    </lineage>
</organism>
<dbReference type="PANTHER" id="PTHR10582">
    <property type="entry name" value="TRANSIENT RECEPTOR POTENTIAL ION CHANNEL PROTEIN"/>
    <property type="match status" value="1"/>
</dbReference>
<name>A0A4Y2FJ10_ARAVE</name>
<evidence type="ECO:0000256" key="3">
    <source>
        <dbReference type="ARBA" id="ARBA00022737"/>
    </source>
</evidence>